<feature type="compositionally biased region" description="Basic and acidic residues" evidence="1">
    <location>
        <begin position="763"/>
        <end position="776"/>
    </location>
</feature>
<evidence type="ECO:0000313" key="4">
    <source>
        <dbReference type="Proteomes" id="UP000005239"/>
    </source>
</evidence>
<reference evidence="3" key="2">
    <citation type="submission" date="2022-06" db="UniProtKB">
        <authorList>
            <consortium name="EnsemblMetazoa"/>
        </authorList>
    </citation>
    <scope>IDENTIFICATION</scope>
    <source>
        <strain evidence="3">PS312</strain>
    </source>
</reference>
<dbReference type="Pfam" id="PF23003">
    <property type="entry name" value="Fn1_2"/>
    <property type="match status" value="3"/>
</dbReference>
<feature type="compositionally biased region" description="Polar residues" evidence="1">
    <location>
        <begin position="1585"/>
        <end position="1609"/>
    </location>
</feature>
<evidence type="ECO:0000313" key="3">
    <source>
        <dbReference type="EnsemblMetazoa" id="PPA03950.1"/>
    </source>
</evidence>
<feature type="domain" description="Abnormal cell migration protein 18-like fibronectin type I" evidence="2">
    <location>
        <begin position="1236"/>
        <end position="1298"/>
    </location>
</feature>
<proteinExistence type="predicted"/>
<accession>A0A2A6C633</accession>
<dbReference type="EnsemblMetazoa" id="PPA03950.1">
    <property type="protein sequence ID" value="PPA03950.1"/>
    <property type="gene ID" value="WBGene00093504"/>
</dbReference>
<feature type="region of interest" description="Disordered" evidence="1">
    <location>
        <begin position="1079"/>
        <end position="1132"/>
    </location>
</feature>
<dbReference type="InterPro" id="IPR040282">
    <property type="entry name" value="Mig-18-like"/>
</dbReference>
<dbReference type="PANTHER" id="PTHR35572">
    <property type="entry name" value="PROTEIN CBG04538-RELATED"/>
    <property type="match status" value="1"/>
</dbReference>
<keyword evidence="4" id="KW-1185">Reference proteome</keyword>
<accession>A0A8R1U632</accession>
<evidence type="ECO:0000256" key="1">
    <source>
        <dbReference type="SAM" id="MobiDB-lite"/>
    </source>
</evidence>
<dbReference type="PANTHER" id="PTHR35572:SF6">
    <property type="entry name" value="IG-LIKE DOMAIN-CONTAINING PROTEIN"/>
    <property type="match status" value="1"/>
</dbReference>
<name>A0A2A6C633_PRIPA</name>
<reference evidence="4" key="1">
    <citation type="journal article" date="2008" name="Nat. Genet.">
        <title>The Pristionchus pacificus genome provides a unique perspective on nematode lifestyle and parasitism.</title>
        <authorList>
            <person name="Dieterich C."/>
            <person name="Clifton S.W."/>
            <person name="Schuster L.N."/>
            <person name="Chinwalla A."/>
            <person name="Delehaunty K."/>
            <person name="Dinkelacker I."/>
            <person name="Fulton L."/>
            <person name="Fulton R."/>
            <person name="Godfrey J."/>
            <person name="Minx P."/>
            <person name="Mitreva M."/>
            <person name="Roeseler W."/>
            <person name="Tian H."/>
            <person name="Witte H."/>
            <person name="Yang S.P."/>
            <person name="Wilson R.K."/>
            <person name="Sommer R.J."/>
        </authorList>
    </citation>
    <scope>NUCLEOTIDE SEQUENCE [LARGE SCALE GENOMIC DNA]</scope>
    <source>
        <strain evidence="4">PS312</strain>
    </source>
</reference>
<feature type="compositionally biased region" description="Basic and acidic residues" evidence="1">
    <location>
        <begin position="854"/>
        <end position="867"/>
    </location>
</feature>
<dbReference type="OrthoDB" id="5785512at2759"/>
<feature type="domain" description="Abnormal cell migration protein 18-like fibronectin type I" evidence="2">
    <location>
        <begin position="255"/>
        <end position="313"/>
    </location>
</feature>
<organism evidence="3 4">
    <name type="scientific">Pristionchus pacificus</name>
    <name type="common">Parasitic nematode worm</name>
    <dbReference type="NCBI Taxonomy" id="54126"/>
    <lineage>
        <taxon>Eukaryota</taxon>
        <taxon>Metazoa</taxon>
        <taxon>Ecdysozoa</taxon>
        <taxon>Nematoda</taxon>
        <taxon>Chromadorea</taxon>
        <taxon>Rhabditida</taxon>
        <taxon>Rhabditina</taxon>
        <taxon>Diplogasteromorpha</taxon>
        <taxon>Diplogasteroidea</taxon>
        <taxon>Neodiplogasteridae</taxon>
        <taxon>Pristionchus</taxon>
    </lineage>
</organism>
<feature type="region of interest" description="Disordered" evidence="1">
    <location>
        <begin position="1572"/>
        <end position="1624"/>
    </location>
</feature>
<feature type="compositionally biased region" description="Low complexity" evidence="1">
    <location>
        <begin position="1404"/>
        <end position="1491"/>
    </location>
</feature>
<protein>
    <recommendedName>
        <fullName evidence="2">Abnormal cell migration protein 18-like fibronectin type I domain-containing protein</fullName>
    </recommendedName>
</protein>
<feature type="compositionally biased region" description="Basic and acidic residues" evidence="1">
    <location>
        <begin position="718"/>
        <end position="731"/>
    </location>
</feature>
<feature type="region of interest" description="Disordered" evidence="1">
    <location>
        <begin position="1395"/>
        <end position="1517"/>
    </location>
</feature>
<gene>
    <name evidence="3" type="primary">WBGene00093504</name>
</gene>
<dbReference type="InterPro" id="IPR055119">
    <property type="entry name" value="Mig18_Fn1"/>
</dbReference>
<feature type="region of interest" description="Disordered" evidence="1">
    <location>
        <begin position="852"/>
        <end position="915"/>
    </location>
</feature>
<feature type="region of interest" description="Disordered" evidence="1">
    <location>
        <begin position="716"/>
        <end position="780"/>
    </location>
</feature>
<sequence>MFEFITYRCVVKGDFDAQVTADTSRIHPSYFHTPGTCMNGKTEGDEWTDRGVLRACRKTPQPSMGGQPVIIDLGCVNPNDGSIVPVGQKARWEGDGPAVVEFLHCNQGQRGFGAQAMLTAISNSGPVRGCENKRVEGEEWEDRNVLRTCKEVNNELAIVAIRCVLGNETLEIGENKITSDVSSVECVRVGEHDAALIIDIAKSFDKTQTQERPGYEEYTTTHCVSEDENRNGRVYLTRARSNERQDEKSPCGENKHGAVWAKKRFLKKCEVIEGNVLSGVTIGCVTLKDTHMLVGQTLEEDEYHINCARNEDAMKPALLLLISICLQAALFGVIGAAPQQQLCPNGKKNGDVWDESKGSFGFRKHCTVDKVNGSYCVQVLGCLSDTNEFIPRGEERIGMRDEGCPLVQRCMVNGTSTTFEWNYNCTVTGKPATAPPLPTATTKKEAAKTTVDAILTGRPVEQFCPNGKRNGEEWDDMKGSFGFRKRCTTDEVNGGYCVKVLGCIGYKGSFIKRGEELTEYWDEQCNIIQMCKITGDKGLTTEYETSYDCTRTRKPLSSPATGKPTKVTDKPTEKTTEKLTVKSTKPADKPTVKPTEKTTEKPANPTDIPTKIQVPITPVTLPPIECPKGKREGDEWTEKTNGGSHGFRKRCENGCIVVIGCISQKGSFVKRGQNLTEIWNDDCDVITACIATDKTSTRVADNLFCTKETLIPRTTGKTTEKSTKPTEKTTEKPANPTDRFTDKPTKETPVTGKPVTLPPVECPKGKKEGEKWDEKTNGGSHGFRKRCENGCIIVIGCISQKGSFVKRGQNLTEIWNDDCDVITACIATDKTSTRVADNLFCTKETLIPRTTGKTTEKSTKPTEKTTEKPANPTDRFTNKPTKETPVTGKPVTLPPVECPKGKKEGEEWDEKTNGGSHGFRKRCENGCIVVIGCISQKGSFVKRGQNLTEIWNNDCDVITACIATGKTSTRVADNLFCRKETLIPRTTGKTTEKSTKPTEKTTEIVFNEKNAANMEFRKKCVDGCILIIGCISQMGTFVPRGKNHTEYWKPNCDLITACIAVGTNTTRYHWDDRCNGNTVFTRGPPTEKTSSPKGDTPVTGRPSRVTDKPTGKPTTETYTEKPGSDRCPGGKKAGEVWEESRFVKKCELVEGQGHCVKIVGCLSAKNKAHMGKGENKTETYAGGCTRITYCLDYGRNTTVVDGDLVCPSASTPAHETEAPVTDRPTRGPLFCQNGKKVGVTWIEDDFVQTCTTDGEGKICIKKIACVTPLGHQIKRGDSYVEQDGKRIFKYECVADGESTLFIQPLIHSQSDPCWHETCPVGQEEGDEWKEQGESGERETFVYRCENGCGIFVGCITVLGTLIGSGVNVTEYYDEKCDVAATCLALKTPLSTGLCGKLTQKPRSTTESATTTTEQETTTTELTTATTKKTTTTEKPTTTEPTITTEKPTTTTPEPTTTTEPATTSESTTTTTEQATTTLTPTTTTAEPTTTTERTRKAKMPKTTTPKPETRDRGKCTITDCPADSEGYEFDTKDREEHRDMFRFRCTHGCVNFVGCITEKGAIVELGTNTTEICNGATTEPRDNASSETISPRNDESTASTEFPATTDSFTEAPARGQCPKGKKDGEKWDDGRFIKRCEVTGKGHRIKIVGCISATDGYRMTKGVNHTEIRPDGCQRTTWCLDEGKQTRIVDGKL</sequence>
<dbReference type="Proteomes" id="UP000005239">
    <property type="component" value="Unassembled WGS sequence"/>
</dbReference>
<evidence type="ECO:0000259" key="2">
    <source>
        <dbReference type="Pfam" id="PF23003"/>
    </source>
</evidence>
<feature type="compositionally biased region" description="Basic and acidic residues" evidence="1">
    <location>
        <begin position="627"/>
        <end position="638"/>
    </location>
</feature>
<feature type="region of interest" description="Disordered" evidence="1">
    <location>
        <begin position="551"/>
        <end position="644"/>
    </location>
</feature>
<feature type="compositionally biased region" description="Basic and acidic residues" evidence="1">
    <location>
        <begin position="566"/>
        <end position="600"/>
    </location>
</feature>
<feature type="domain" description="Abnormal cell migration protein 18-like fibronectin type I" evidence="2">
    <location>
        <begin position="1623"/>
        <end position="1663"/>
    </location>
</feature>